<evidence type="ECO:0000313" key="12">
    <source>
        <dbReference type="Proteomes" id="UP000185680"/>
    </source>
</evidence>
<keyword evidence="5" id="KW-0812">Transmembrane</keyword>
<evidence type="ECO:0000256" key="7">
    <source>
        <dbReference type="ARBA" id="ARBA00023237"/>
    </source>
</evidence>
<evidence type="ECO:0000313" key="10">
    <source>
        <dbReference type="EMBL" id="OAD41725.1"/>
    </source>
</evidence>
<dbReference type="EMBL" id="CP017476">
    <property type="protein sequence ID" value="AOW13435.1"/>
    <property type="molecule type" value="Genomic_DNA"/>
</dbReference>
<dbReference type="Gene3D" id="1.20.1600.10">
    <property type="entry name" value="Outer membrane efflux proteins (OEP)"/>
    <property type="match status" value="1"/>
</dbReference>
<evidence type="ECO:0008006" key="13">
    <source>
        <dbReference type="Google" id="ProtNLM"/>
    </source>
</evidence>
<gene>
    <name evidence="9" type="ORF">LPB072_11815</name>
    <name evidence="10" type="ORF">LPB72_10435</name>
</gene>
<comment type="subcellular location">
    <subcellularLocation>
        <location evidence="1">Cell outer membrane</location>
    </subcellularLocation>
</comment>
<evidence type="ECO:0000256" key="3">
    <source>
        <dbReference type="ARBA" id="ARBA00022448"/>
    </source>
</evidence>
<evidence type="ECO:0000256" key="2">
    <source>
        <dbReference type="ARBA" id="ARBA00007613"/>
    </source>
</evidence>
<dbReference type="InterPro" id="IPR003423">
    <property type="entry name" value="OMP_efflux"/>
</dbReference>
<feature type="compositionally biased region" description="Low complexity" evidence="8">
    <location>
        <begin position="396"/>
        <end position="428"/>
    </location>
</feature>
<dbReference type="GO" id="GO:0015288">
    <property type="term" value="F:porin activity"/>
    <property type="evidence" value="ECO:0007669"/>
    <property type="project" value="TreeGrafter"/>
</dbReference>
<sequence length="575" mass="61829">MSYALAAVPLSVQAKLAAPPTTAPLTLASALNLALVKDLRYASALAAFRAAQELVPQARAGFRPQFSLSGTMGASNGRPSSSTRTEELTETHTDSVLATQSDTQTQTQVTTQQDGLPGAGTDTRSTSSTATQSNLTEQTLENLNTSSWQTSSQNTRGWVANAELSMRWTIYRPGMERQLELSQIRVAQAEVQLQAARQDVVLRLTRAYFDLILSHEELRAIGSEKLAIEAQLKVAEQSFKEGETTIADVKEAQAKWDIVQAQEVAQRNRLQIRQTSLQALTGERSALVQSLKADELLQMPPAMGALTDWIARAESRSYQVLFDTLGLAAAEKEVARQGAAFKPSLDFVASLGTGRRLQRSRSEIASAISEDAHRNEPSQSTVASQTDTSSSRDGESVSGSSSGSSNSSVQSSSSESIQSSSYRPASSSRTLSTQIDAYVGLRLNIPLSDGGFSNSKVREALALQDQRALDLQRVKADAALAAETAFLEAQGFFAEASALRAAERSGEVALKSNQMGYQAGVRINSDILNAQQQLFAVRRDLLKTHVSALLATLRLKASAGALVEEDVTGLSRWLQ</sequence>
<dbReference type="AlphaFoldDB" id="A0A167HTN7"/>
<keyword evidence="4" id="KW-1134">Transmembrane beta strand</keyword>
<organism evidence="9 12">
    <name type="scientific">Hydrogenophaga crassostreae</name>
    <dbReference type="NCBI Taxonomy" id="1763535"/>
    <lineage>
        <taxon>Bacteria</taxon>
        <taxon>Pseudomonadati</taxon>
        <taxon>Pseudomonadota</taxon>
        <taxon>Betaproteobacteria</taxon>
        <taxon>Burkholderiales</taxon>
        <taxon>Comamonadaceae</taxon>
        <taxon>Hydrogenophaga</taxon>
    </lineage>
</organism>
<dbReference type="Proteomes" id="UP000185657">
    <property type="component" value="Unassembled WGS sequence"/>
</dbReference>
<dbReference type="InterPro" id="IPR051906">
    <property type="entry name" value="TolC-like"/>
</dbReference>
<dbReference type="GO" id="GO:0015562">
    <property type="term" value="F:efflux transmembrane transporter activity"/>
    <property type="evidence" value="ECO:0007669"/>
    <property type="project" value="InterPro"/>
</dbReference>
<keyword evidence="11" id="KW-1185">Reference proteome</keyword>
<dbReference type="Pfam" id="PF02321">
    <property type="entry name" value="OEP"/>
    <property type="match status" value="2"/>
</dbReference>
<evidence type="ECO:0000256" key="5">
    <source>
        <dbReference type="ARBA" id="ARBA00022692"/>
    </source>
</evidence>
<accession>A0A167HTN7</accession>
<keyword evidence="3" id="KW-0813">Transport</keyword>
<name>A0A167HTN7_9BURK</name>
<feature type="compositionally biased region" description="Polar residues" evidence="8">
    <location>
        <begin position="122"/>
        <end position="143"/>
    </location>
</feature>
<dbReference type="KEGG" id="hyl:LPB072_11815"/>
<feature type="region of interest" description="Disordered" evidence="8">
    <location>
        <begin position="367"/>
        <end position="428"/>
    </location>
</feature>
<dbReference type="GO" id="GO:0009279">
    <property type="term" value="C:cell outer membrane"/>
    <property type="evidence" value="ECO:0007669"/>
    <property type="project" value="UniProtKB-SubCell"/>
</dbReference>
<feature type="compositionally biased region" description="Polar residues" evidence="8">
    <location>
        <begin position="66"/>
        <end position="79"/>
    </location>
</feature>
<dbReference type="EMBL" id="LVWD01000013">
    <property type="protein sequence ID" value="OAD41725.1"/>
    <property type="molecule type" value="Genomic_DNA"/>
</dbReference>
<dbReference type="PANTHER" id="PTHR30026:SF20">
    <property type="entry name" value="OUTER MEMBRANE PROTEIN TOLC"/>
    <property type="match status" value="1"/>
</dbReference>
<protein>
    <recommendedName>
        <fullName evidence="13">Type I secretion protein TolC</fullName>
    </recommendedName>
</protein>
<keyword evidence="6" id="KW-0472">Membrane</keyword>
<evidence type="ECO:0000313" key="9">
    <source>
        <dbReference type="EMBL" id="AOW13435.1"/>
    </source>
</evidence>
<reference evidence="9 12" key="2">
    <citation type="submission" date="2016-10" db="EMBL/GenBank/DDBJ databases">
        <title>Hydorgenophaga sp. LPB0072 isolated from gastropod.</title>
        <authorList>
            <person name="Kim E."/>
            <person name="Yi H."/>
        </authorList>
    </citation>
    <scope>NUCLEOTIDE SEQUENCE [LARGE SCALE GENOMIC DNA]</scope>
    <source>
        <strain evidence="9 12">LPB0072</strain>
    </source>
</reference>
<dbReference type="PANTHER" id="PTHR30026">
    <property type="entry name" value="OUTER MEMBRANE PROTEIN TOLC"/>
    <property type="match status" value="1"/>
</dbReference>
<evidence type="ECO:0000313" key="11">
    <source>
        <dbReference type="Proteomes" id="UP000185657"/>
    </source>
</evidence>
<reference evidence="10 11" key="1">
    <citation type="submission" date="2016-02" db="EMBL/GenBank/DDBJ databases">
        <title>Draft genome sequence of Hydrogenophaga sp. LPB0072.</title>
        <authorList>
            <person name="Shin S.-K."/>
            <person name="Yi H."/>
        </authorList>
    </citation>
    <scope>NUCLEOTIDE SEQUENCE [LARGE SCALE GENOMIC DNA]</scope>
    <source>
        <strain evidence="10 11">LPB0072</strain>
    </source>
</reference>
<comment type="similarity">
    <text evidence="2">Belongs to the outer membrane factor (OMF) (TC 1.B.17) family.</text>
</comment>
<dbReference type="SUPFAM" id="SSF56954">
    <property type="entry name" value="Outer membrane efflux proteins (OEP)"/>
    <property type="match status" value="1"/>
</dbReference>
<evidence type="ECO:0000256" key="1">
    <source>
        <dbReference type="ARBA" id="ARBA00004442"/>
    </source>
</evidence>
<evidence type="ECO:0000256" key="8">
    <source>
        <dbReference type="SAM" id="MobiDB-lite"/>
    </source>
</evidence>
<feature type="region of interest" description="Disordered" evidence="8">
    <location>
        <begin position="66"/>
        <end position="150"/>
    </location>
</feature>
<dbReference type="Proteomes" id="UP000185680">
    <property type="component" value="Chromosome"/>
</dbReference>
<dbReference type="STRING" id="1763535.LPB072_11815"/>
<feature type="compositionally biased region" description="Low complexity" evidence="8">
    <location>
        <begin position="99"/>
        <end position="113"/>
    </location>
</feature>
<feature type="compositionally biased region" description="Basic and acidic residues" evidence="8">
    <location>
        <begin position="84"/>
        <end position="93"/>
    </location>
</feature>
<evidence type="ECO:0000256" key="4">
    <source>
        <dbReference type="ARBA" id="ARBA00022452"/>
    </source>
</evidence>
<keyword evidence="7" id="KW-0998">Cell outer membrane</keyword>
<evidence type="ECO:0000256" key="6">
    <source>
        <dbReference type="ARBA" id="ARBA00023136"/>
    </source>
</evidence>
<proteinExistence type="inferred from homology"/>
<feature type="compositionally biased region" description="Polar residues" evidence="8">
    <location>
        <begin position="377"/>
        <end position="388"/>
    </location>
</feature>
<dbReference type="GO" id="GO:1990281">
    <property type="term" value="C:efflux pump complex"/>
    <property type="evidence" value="ECO:0007669"/>
    <property type="project" value="TreeGrafter"/>
</dbReference>